<dbReference type="Proteomes" id="UP000326396">
    <property type="component" value="Linkage Group LG2"/>
</dbReference>
<accession>A0A5N6NAP5</accession>
<dbReference type="AlphaFoldDB" id="A0A5N6NAP5"/>
<protein>
    <submittedName>
        <fullName evidence="1">Uncharacterized protein</fullName>
    </submittedName>
</protein>
<reference evidence="1 2" key="1">
    <citation type="submission" date="2019-05" db="EMBL/GenBank/DDBJ databases">
        <title>Mikania micrantha, genome provides insights into the molecular mechanism of rapid growth.</title>
        <authorList>
            <person name="Liu B."/>
        </authorList>
    </citation>
    <scope>NUCLEOTIDE SEQUENCE [LARGE SCALE GENOMIC DNA]</scope>
    <source>
        <strain evidence="1">NLD-2019</strain>
        <tissue evidence="1">Leaf</tissue>
    </source>
</reference>
<evidence type="ECO:0000313" key="1">
    <source>
        <dbReference type="EMBL" id="KAD4584946.1"/>
    </source>
</evidence>
<evidence type="ECO:0000313" key="2">
    <source>
        <dbReference type="Proteomes" id="UP000326396"/>
    </source>
</evidence>
<proteinExistence type="predicted"/>
<organism evidence="1 2">
    <name type="scientific">Mikania micrantha</name>
    <name type="common">bitter vine</name>
    <dbReference type="NCBI Taxonomy" id="192012"/>
    <lineage>
        <taxon>Eukaryota</taxon>
        <taxon>Viridiplantae</taxon>
        <taxon>Streptophyta</taxon>
        <taxon>Embryophyta</taxon>
        <taxon>Tracheophyta</taxon>
        <taxon>Spermatophyta</taxon>
        <taxon>Magnoliopsida</taxon>
        <taxon>eudicotyledons</taxon>
        <taxon>Gunneridae</taxon>
        <taxon>Pentapetalae</taxon>
        <taxon>asterids</taxon>
        <taxon>campanulids</taxon>
        <taxon>Asterales</taxon>
        <taxon>Asteraceae</taxon>
        <taxon>Asteroideae</taxon>
        <taxon>Heliantheae alliance</taxon>
        <taxon>Eupatorieae</taxon>
        <taxon>Mikania</taxon>
    </lineage>
</organism>
<gene>
    <name evidence="1" type="ORF">E3N88_22547</name>
</gene>
<keyword evidence="2" id="KW-1185">Reference proteome</keyword>
<comment type="caution">
    <text evidence="1">The sequence shown here is derived from an EMBL/GenBank/DDBJ whole genome shotgun (WGS) entry which is preliminary data.</text>
</comment>
<sequence>MVQSKRVYRLSIIGGKRSRRSKIDLNEIVIMDAATDFDGQFTVLYGGAMEGDGEPLEACENCSQVTTHEHFNRDSRLQAIKQVLFLLLIFFNNQQPRGPRVTTRRLTGVTAHDLTSDDPGSSLLREAAKFIY</sequence>
<dbReference type="EMBL" id="SZYD01000012">
    <property type="protein sequence ID" value="KAD4584946.1"/>
    <property type="molecule type" value="Genomic_DNA"/>
</dbReference>
<name>A0A5N6NAP5_9ASTR</name>